<evidence type="ECO:0008006" key="3">
    <source>
        <dbReference type="Google" id="ProtNLM"/>
    </source>
</evidence>
<evidence type="ECO:0000313" key="1">
    <source>
        <dbReference type="EMBL" id="KAK8871944.1"/>
    </source>
</evidence>
<dbReference type="EMBL" id="JAPFFF010000013">
    <property type="protein sequence ID" value="KAK8871944.1"/>
    <property type="molecule type" value="Genomic_DNA"/>
</dbReference>
<protein>
    <recommendedName>
        <fullName evidence="3">DUF3447 domain-containing protein</fullName>
    </recommendedName>
</protein>
<comment type="caution">
    <text evidence="1">The sequence shown here is derived from an EMBL/GenBank/DDBJ whole genome shotgun (WGS) entry which is preliminary data.</text>
</comment>
<dbReference type="Proteomes" id="UP001470230">
    <property type="component" value="Unassembled WGS sequence"/>
</dbReference>
<dbReference type="SUPFAM" id="SSF140860">
    <property type="entry name" value="Pseudo ankyrin repeat-like"/>
    <property type="match status" value="1"/>
</dbReference>
<accession>A0ABR2J285</accession>
<reference evidence="1 2" key="1">
    <citation type="submission" date="2024-04" db="EMBL/GenBank/DDBJ databases">
        <title>Tritrichomonas musculus Genome.</title>
        <authorList>
            <person name="Alves-Ferreira E."/>
            <person name="Grigg M."/>
            <person name="Lorenzi H."/>
            <person name="Galac M."/>
        </authorList>
    </citation>
    <scope>NUCLEOTIDE SEQUENCE [LARGE SCALE GENOMIC DNA]</scope>
    <source>
        <strain evidence="1 2">EAF2021</strain>
    </source>
</reference>
<name>A0ABR2J285_9EUKA</name>
<keyword evidence="2" id="KW-1185">Reference proteome</keyword>
<sequence>MPTLFKYAAFYGSIQIIQYLKYNKVPLIPSLWIYAVHSNNAKIIRFLEENKVSHSFDKVLIESIKCHHNSISNYIKDNFYEQNLEDDDNYFNDNFGEFASNSILQQNILNI</sequence>
<gene>
    <name evidence="1" type="ORF">M9Y10_007690</name>
</gene>
<evidence type="ECO:0000313" key="2">
    <source>
        <dbReference type="Proteomes" id="UP001470230"/>
    </source>
</evidence>
<proteinExistence type="predicted"/>
<organism evidence="1 2">
    <name type="scientific">Tritrichomonas musculus</name>
    <dbReference type="NCBI Taxonomy" id="1915356"/>
    <lineage>
        <taxon>Eukaryota</taxon>
        <taxon>Metamonada</taxon>
        <taxon>Parabasalia</taxon>
        <taxon>Tritrichomonadida</taxon>
        <taxon>Tritrichomonadidae</taxon>
        <taxon>Tritrichomonas</taxon>
    </lineage>
</organism>